<protein>
    <submittedName>
        <fullName evidence="1">Uncharacterized protein</fullName>
    </submittedName>
</protein>
<dbReference type="EMBL" id="JABFDY010000009">
    <property type="protein sequence ID" value="KAF7703212.1"/>
    <property type="molecule type" value="Genomic_DNA"/>
</dbReference>
<sequence>MLVKKESISFPRSLLLINQKYSIQASMILIKRAAEDGFQYELTVMAQHLIEYYPMLLDKSATNVAEWESVKKQLLKRLQNVTTPKKKQGPFKEKATKP</sequence>
<evidence type="ECO:0000313" key="2">
    <source>
        <dbReference type="Proteomes" id="UP000606274"/>
    </source>
</evidence>
<name>A0A8T0B8P4_SILME</name>
<proteinExistence type="predicted"/>
<evidence type="ECO:0000313" key="1">
    <source>
        <dbReference type="EMBL" id="KAF7703212.1"/>
    </source>
</evidence>
<reference evidence="1" key="1">
    <citation type="submission" date="2020-08" db="EMBL/GenBank/DDBJ databases">
        <title>Chromosome-level assembly of Southern catfish (Silurus meridionalis) provides insights into visual adaptation to the nocturnal and benthic lifestyles.</title>
        <authorList>
            <person name="Zhang Y."/>
            <person name="Wang D."/>
            <person name="Peng Z."/>
        </authorList>
    </citation>
    <scope>NUCLEOTIDE SEQUENCE</scope>
    <source>
        <strain evidence="1">SWU-2019-XX</strain>
        <tissue evidence="1">Muscle</tissue>
    </source>
</reference>
<comment type="caution">
    <text evidence="1">The sequence shown here is derived from an EMBL/GenBank/DDBJ whole genome shotgun (WGS) entry which is preliminary data.</text>
</comment>
<dbReference type="Proteomes" id="UP000606274">
    <property type="component" value="Unassembled WGS sequence"/>
</dbReference>
<accession>A0A8T0B8P4</accession>
<keyword evidence="2" id="KW-1185">Reference proteome</keyword>
<organism evidence="1 2">
    <name type="scientific">Silurus meridionalis</name>
    <name type="common">Southern catfish</name>
    <name type="synonym">Silurus soldatovi meridionalis</name>
    <dbReference type="NCBI Taxonomy" id="175797"/>
    <lineage>
        <taxon>Eukaryota</taxon>
        <taxon>Metazoa</taxon>
        <taxon>Chordata</taxon>
        <taxon>Craniata</taxon>
        <taxon>Vertebrata</taxon>
        <taxon>Euteleostomi</taxon>
        <taxon>Actinopterygii</taxon>
        <taxon>Neopterygii</taxon>
        <taxon>Teleostei</taxon>
        <taxon>Ostariophysi</taxon>
        <taxon>Siluriformes</taxon>
        <taxon>Siluridae</taxon>
        <taxon>Silurus</taxon>
    </lineage>
</organism>
<gene>
    <name evidence="1" type="ORF">HF521_022219</name>
</gene>
<dbReference type="AlphaFoldDB" id="A0A8T0B8P4"/>